<comment type="cofactor">
    <cofactor evidence="2">
        <name>[4Fe-4S] cluster</name>
        <dbReference type="ChEBI" id="CHEBI:49883"/>
    </cofactor>
</comment>
<dbReference type="InterPro" id="IPR011257">
    <property type="entry name" value="DNA_glycosylase"/>
</dbReference>
<dbReference type="Gene3D" id="1.10.340.30">
    <property type="entry name" value="Hypothetical protein, domain 2"/>
    <property type="match status" value="1"/>
</dbReference>
<dbReference type="OrthoDB" id="9802365at2"/>
<evidence type="ECO:0000256" key="10">
    <source>
        <dbReference type="ARBA" id="ARBA00023014"/>
    </source>
</evidence>
<gene>
    <name evidence="14" type="ORF">A9Q02_09025</name>
</gene>
<protein>
    <recommendedName>
        <fullName evidence="5">Adenine DNA glycosylase</fullName>
        <ecNumber evidence="4">3.2.2.31</ecNumber>
    </recommendedName>
</protein>
<dbReference type="EC" id="3.2.2.31" evidence="4"/>
<evidence type="ECO:0000256" key="2">
    <source>
        <dbReference type="ARBA" id="ARBA00001966"/>
    </source>
</evidence>
<evidence type="ECO:0000256" key="12">
    <source>
        <dbReference type="ARBA" id="ARBA00023295"/>
    </source>
</evidence>
<dbReference type="GO" id="GO:0046872">
    <property type="term" value="F:metal ion binding"/>
    <property type="evidence" value="ECO:0007669"/>
    <property type="project" value="UniProtKB-KW"/>
</dbReference>
<accession>A0A2H3L6T9</accession>
<keyword evidence="9" id="KW-0408">Iron</keyword>
<evidence type="ECO:0000259" key="13">
    <source>
        <dbReference type="SMART" id="SM00478"/>
    </source>
</evidence>
<dbReference type="GO" id="GO:0006298">
    <property type="term" value="P:mismatch repair"/>
    <property type="evidence" value="ECO:0007669"/>
    <property type="project" value="TreeGrafter"/>
</dbReference>
<comment type="catalytic activity">
    <reaction evidence="1">
        <text>Hydrolyzes free adenine bases from 7,8-dihydro-8-oxoguanine:adenine mismatched double-stranded DNA, leaving an apurinic site.</text>
        <dbReference type="EC" id="3.2.2.31"/>
    </reaction>
</comment>
<proteinExistence type="inferred from homology"/>
<dbReference type="RefSeq" id="WP_097650832.1">
    <property type="nucleotide sequence ID" value="NZ_LYXE01000031.1"/>
</dbReference>
<comment type="similarity">
    <text evidence="3">Belongs to the Nth/MutY family.</text>
</comment>
<dbReference type="PANTHER" id="PTHR42944:SF1">
    <property type="entry name" value="ADENINE DNA GLYCOSYLASE"/>
    <property type="match status" value="1"/>
</dbReference>
<dbReference type="AlphaFoldDB" id="A0A2H3L6T9"/>
<dbReference type="InterPro" id="IPR000445">
    <property type="entry name" value="HhH_motif"/>
</dbReference>
<dbReference type="Pfam" id="PF00730">
    <property type="entry name" value="HhH-GPD"/>
    <property type="match status" value="1"/>
</dbReference>
<evidence type="ECO:0000256" key="1">
    <source>
        <dbReference type="ARBA" id="ARBA00000843"/>
    </source>
</evidence>
<dbReference type="GO" id="GO:0032357">
    <property type="term" value="F:oxidized purine DNA binding"/>
    <property type="evidence" value="ECO:0007669"/>
    <property type="project" value="TreeGrafter"/>
</dbReference>
<evidence type="ECO:0000256" key="9">
    <source>
        <dbReference type="ARBA" id="ARBA00023004"/>
    </source>
</evidence>
<evidence type="ECO:0000256" key="5">
    <source>
        <dbReference type="ARBA" id="ARBA00022023"/>
    </source>
</evidence>
<keyword evidence="7" id="KW-0227">DNA damage</keyword>
<dbReference type="SMART" id="SM00478">
    <property type="entry name" value="ENDO3c"/>
    <property type="match status" value="1"/>
</dbReference>
<dbReference type="InterPro" id="IPR003265">
    <property type="entry name" value="HhH-GPD_domain"/>
</dbReference>
<reference evidence="14 15" key="1">
    <citation type="submission" date="2016-05" db="EMBL/GenBank/DDBJ databases">
        <authorList>
            <person name="Lavstsen T."/>
            <person name="Jespersen J.S."/>
        </authorList>
    </citation>
    <scope>NUCLEOTIDE SEQUENCE [LARGE SCALE GENOMIC DNA]</scope>
    <source>
        <strain evidence="14 15">B7-9</strain>
    </source>
</reference>
<dbReference type="SMART" id="SM00525">
    <property type="entry name" value="FES"/>
    <property type="match status" value="1"/>
</dbReference>
<dbReference type="InterPro" id="IPR023170">
    <property type="entry name" value="HhH_base_excis_C"/>
</dbReference>
<keyword evidence="12" id="KW-0326">Glycosidase</keyword>
<dbReference type="GO" id="GO:0006284">
    <property type="term" value="P:base-excision repair"/>
    <property type="evidence" value="ECO:0007669"/>
    <property type="project" value="InterPro"/>
</dbReference>
<evidence type="ECO:0000256" key="3">
    <source>
        <dbReference type="ARBA" id="ARBA00008343"/>
    </source>
</evidence>
<dbReference type="SUPFAM" id="SSF48150">
    <property type="entry name" value="DNA-glycosylase"/>
    <property type="match status" value="1"/>
</dbReference>
<evidence type="ECO:0000313" key="14">
    <source>
        <dbReference type="EMBL" id="PDW00747.1"/>
    </source>
</evidence>
<dbReference type="Pfam" id="PF00633">
    <property type="entry name" value="HHH"/>
    <property type="match status" value="1"/>
</dbReference>
<evidence type="ECO:0000256" key="8">
    <source>
        <dbReference type="ARBA" id="ARBA00022801"/>
    </source>
</evidence>
<keyword evidence="10" id="KW-0411">Iron-sulfur</keyword>
<dbReference type="InterPro" id="IPR044298">
    <property type="entry name" value="MIG/MutY"/>
</dbReference>
<dbReference type="GO" id="GO:0051539">
    <property type="term" value="F:4 iron, 4 sulfur cluster binding"/>
    <property type="evidence" value="ECO:0007669"/>
    <property type="project" value="InterPro"/>
</dbReference>
<feature type="domain" description="HhH-GPD" evidence="13">
    <location>
        <begin position="33"/>
        <end position="183"/>
    </location>
</feature>
<dbReference type="Gene3D" id="1.10.1670.10">
    <property type="entry name" value="Helix-hairpin-Helix base-excision DNA repair enzymes (C-terminal)"/>
    <property type="match status" value="1"/>
</dbReference>
<dbReference type="PANTHER" id="PTHR42944">
    <property type="entry name" value="ADENINE DNA GLYCOSYLASE"/>
    <property type="match status" value="1"/>
</dbReference>
<sequence>MQTALLDWFAQHARDLPWRRTRDPYRILVAELMLQQTQVARVLPKYEAFLTAFPDLATLAAAPTAEVIRCWAGLGYNRRAVNLQRAVQMVLQEHGGVFPRDVALLRQLPGVGPYTAGAVACFAFEQDVAFMDTNIRRVLLRTHYGAAQLDVPGERALLAVAERLVPAGQGWAWNQALMELGALICTATTPACQRCPVRPMCRAYAEWQVADAATILAMGAPLRTQVAQPRQRAAERRADYRSETPFVGSRRWYRGRIVDLLRTLPPERSLPLDELGAQLKPTFTPDEMVWLDELLQGLVRDGLVVMEDGAVRLP</sequence>
<dbReference type="InterPro" id="IPR003651">
    <property type="entry name" value="Endonuclease3_FeS-loop_motif"/>
</dbReference>
<comment type="caution">
    <text evidence="14">The sequence shown here is derived from an EMBL/GenBank/DDBJ whole genome shotgun (WGS) entry which is preliminary data.</text>
</comment>
<dbReference type="Proteomes" id="UP000220922">
    <property type="component" value="Unassembled WGS sequence"/>
</dbReference>
<evidence type="ECO:0000313" key="15">
    <source>
        <dbReference type="Proteomes" id="UP000220922"/>
    </source>
</evidence>
<evidence type="ECO:0000256" key="6">
    <source>
        <dbReference type="ARBA" id="ARBA00022723"/>
    </source>
</evidence>
<dbReference type="GO" id="GO:0034039">
    <property type="term" value="F:8-oxo-7,8-dihydroguanine DNA N-glycosylase activity"/>
    <property type="evidence" value="ECO:0007669"/>
    <property type="project" value="TreeGrafter"/>
</dbReference>
<dbReference type="GO" id="GO:0000701">
    <property type="term" value="F:purine-specific mismatch base pair DNA N-glycosylase activity"/>
    <property type="evidence" value="ECO:0007669"/>
    <property type="project" value="UniProtKB-EC"/>
</dbReference>
<keyword evidence="15" id="KW-1185">Reference proteome</keyword>
<name>A0A2H3L6T9_9CHLR</name>
<evidence type="ECO:0000256" key="4">
    <source>
        <dbReference type="ARBA" id="ARBA00012045"/>
    </source>
</evidence>
<evidence type="ECO:0000256" key="11">
    <source>
        <dbReference type="ARBA" id="ARBA00023204"/>
    </source>
</evidence>
<evidence type="ECO:0000256" key="7">
    <source>
        <dbReference type="ARBA" id="ARBA00022763"/>
    </source>
</evidence>
<dbReference type="CDD" id="cd00056">
    <property type="entry name" value="ENDO3c"/>
    <property type="match status" value="1"/>
</dbReference>
<keyword evidence="8" id="KW-0378">Hydrolase</keyword>
<dbReference type="EMBL" id="LYXE01000031">
    <property type="protein sequence ID" value="PDW00747.1"/>
    <property type="molecule type" value="Genomic_DNA"/>
</dbReference>
<keyword evidence="11" id="KW-0234">DNA repair</keyword>
<dbReference type="GO" id="GO:0035485">
    <property type="term" value="F:adenine/guanine mispair binding"/>
    <property type="evidence" value="ECO:0007669"/>
    <property type="project" value="TreeGrafter"/>
</dbReference>
<keyword evidence="6" id="KW-0479">Metal-binding</keyword>
<organism evidence="14 15">
    <name type="scientific">Candidatus Chloroploca asiatica</name>
    <dbReference type="NCBI Taxonomy" id="1506545"/>
    <lineage>
        <taxon>Bacteria</taxon>
        <taxon>Bacillati</taxon>
        <taxon>Chloroflexota</taxon>
        <taxon>Chloroflexia</taxon>
        <taxon>Chloroflexales</taxon>
        <taxon>Chloroflexineae</taxon>
        <taxon>Oscillochloridaceae</taxon>
        <taxon>Candidatus Chloroploca</taxon>
    </lineage>
</organism>